<dbReference type="InterPro" id="IPR001650">
    <property type="entry name" value="Helicase_C-like"/>
</dbReference>
<keyword evidence="15" id="KW-1185">Reference proteome</keyword>
<evidence type="ECO:0000256" key="3">
    <source>
        <dbReference type="ARBA" id="ARBA00022801"/>
    </source>
</evidence>
<dbReference type="InterPro" id="IPR014001">
    <property type="entry name" value="Helicase_ATP-bd"/>
</dbReference>
<dbReference type="Proteomes" id="UP001212841">
    <property type="component" value="Unassembled WGS sequence"/>
</dbReference>
<feature type="domain" description="DEAD-box RNA helicase Q" evidence="13">
    <location>
        <begin position="281"/>
        <end position="309"/>
    </location>
</feature>
<evidence type="ECO:0000256" key="5">
    <source>
        <dbReference type="ARBA" id="ARBA00022840"/>
    </source>
</evidence>
<feature type="compositionally biased region" description="Basic and acidic residues" evidence="10">
    <location>
        <begin position="752"/>
        <end position="763"/>
    </location>
</feature>
<feature type="region of interest" description="Disordered" evidence="10">
    <location>
        <begin position="1"/>
        <end position="126"/>
    </location>
</feature>
<feature type="compositionally biased region" description="Acidic residues" evidence="10">
    <location>
        <begin position="165"/>
        <end position="202"/>
    </location>
</feature>
<evidence type="ECO:0000256" key="7">
    <source>
        <dbReference type="ARBA" id="ARBA00047984"/>
    </source>
</evidence>
<dbReference type="PROSITE" id="PS51192">
    <property type="entry name" value="HELICASE_ATP_BIND_1"/>
    <property type="match status" value="1"/>
</dbReference>
<feature type="compositionally biased region" description="Polar residues" evidence="10">
    <location>
        <begin position="78"/>
        <end position="89"/>
    </location>
</feature>
<evidence type="ECO:0000256" key="9">
    <source>
        <dbReference type="SAM" id="Coils"/>
    </source>
</evidence>
<dbReference type="InterPro" id="IPR000629">
    <property type="entry name" value="RNA-helicase_DEAD-box_CS"/>
</dbReference>
<keyword evidence="3" id="KW-0378">Hydrolase</keyword>
<dbReference type="InterPro" id="IPR011545">
    <property type="entry name" value="DEAD/DEAH_box_helicase_dom"/>
</dbReference>
<dbReference type="SMART" id="SM00487">
    <property type="entry name" value="DEXDc"/>
    <property type="match status" value="1"/>
</dbReference>
<reference evidence="14" key="1">
    <citation type="submission" date="2020-05" db="EMBL/GenBank/DDBJ databases">
        <title>Phylogenomic resolution of chytrid fungi.</title>
        <authorList>
            <person name="Stajich J.E."/>
            <person name="Amses K."/>
            <person name="Simmons R."/>
            <person name="Seto K."/>
            <person name="Myers J."/>
            <person name="Bonds A."/>
            <person name="Quandt C.A."/>
            <person name="Barry K."/>
            <person name="Liu P."/>
            <person name="Grigoriev I."/>
            <person name="Longcore J.E."/>
            <person name="James T.Y."/>
        </authorList>
    </citation>
    <scope>NUCLEOTIDE SEQUENCE</scope>
    <source>
        <strain evidence="14">JEL0318</strain>
    </source>
</reference>
<dbReference type="GO" id="GO:0003723">
    <property type="term" value="F:RNA binding"/>
    <property type="evidence" value="ECO:0007669"/>
    <property type="project" value="UniProtKB-KW"/>
</dbReference>
<protein>
    <recommendedName>
        <fullName evidence="1">RNA helicase</fullName>
        <ecNumber evidence="1">3.6.4.13</ecNumber>
    </recommendedName>
</protein>
<feature type="compositionally biased region" description="Acidic residues" evidence="10">
    <location>
        <begin position="211"/>
        <end position="234"/>
    </location>
</feature>
<feature type="compositionally biased region" description="Polar residues" evidence="10">
    <location>
        <begin position="237"/>
        <end position="249"/>
    </location>
</feature>
<evidence type="ECO:0000256" key="4">
    <source>
        <dbReference type="ARBA" id="ARBA00022806"/>
    </source>
</evidence>
<dbReference type="CDD" id="cd17947">
    <property type="entry name" value="DEADc_DDX27"/>
    <property type="match status" value="1"/>
</dbReference>
<evidence type="ECO:0000259" key="13">
    <source>
        <dbReference type="PROSITE" id="PS51195"/>
    </source>
</evidence>
<dbReference type="InterPro" id="IPR014014">
    <property type="entry name" value="RNA_helicase_DEAD_Q_motif"/>
</dbReference>
<feature type="region of interest" description="Disordered" evidence="10">
    <location>
        <begin position="737"/>
        <end position="885"/>
    </location>
</feature>
<name>A0AAD5S791_9FUNG</name>
<keyword evidence="9" id="KW-0175">Coiled coil</keyword>
<evidence type="ECO:0000259" key="12">
    <source>
        <dbReference type="PROSITE" id="PS51194"/>
    </source>
</evidence>
<evidence type="ECO:0000313" key="14">
    <source>
        <dbReference type="EMBL" id="KAJ3048268.1"/>
    </source>
</evidence>
<feature type="compositionally biased region" description="Basic residues" evidence="10">
    <location>
        <begin position="862"/>
        <end position="885"/>
    </location>
</feature>
<feature type="domain" description="Helicase C-terminal" evidence="12">
    <location>
        <begin position="519"/>
        <end position="667"/>
    </location>
</feature>
<feature type="domain" description="Helicase ATP-binding" evidence="11">
    <location>
        <begin position="312"/>
        <end position="486"/>
    </location>
</feature>
<feature type="coiled-coil region" evidence="9">
    <location>
        <begin position="659"/>
        <end position="706"/>
    </location>
</feature>
<keyword evidence="2" id="KW-0547">Nucleotide-binding</keyword>
<dbReference type="SUPFAM" id="SSF52540">
    <property type="entry name" value="P-loop containing nucleoside triphosphate hydrolases"/>
    <property type="match status" value="2"/>
</dbReference>
<feature type="compositionally biased region" description="Basic and acidic residues" evidence="10">
    <location>
        <begin position="847"/>
        <end position="861"/>
    </location>
</feature>
<dbReference type="PANTHER" id="PTHR47959">
    <property type="entry name" value="ATP-DEPENDENT RNA HELICASE RHLE-RELATED"/>
    <property type="match status" value="1"/>
</dbReference>
<dbReference type="EC" id="3.6.4.13" evidence="1"/>
<evidence type="ECO:0000256" key="2">
    <source>
        <dbReference type="ARBA" id="ARBA00022741"/>
    </source>
</evidence>
<organism evidence="14 15">
    <name type="scientific">Rhizophlyctis rosea</name>
    <dbReference type="NCBI Taxonomy" id="64517"/>
    <lineage>
        <taxon>Eukaryota</taxon>
        <taxon>Fungi</taxon>
        <taxon>Fungi incertae sedis</taxon>
        <taxon>Chytridiomycota</taxon>
        <taxon>Chytridiomycota incertae sedis</taxon>
        <taxon>Chytridiomycetes</taxon>
        <taxon>Rhizophlyctidales</taxon>
        <taxon>Rhizophlyctidaceae</taxon>
        <taxon>Rhizophlyctis</taxon>
    </lineage>
</organism>
<dbReference type="PANTHER" id="PTHR47959:SF1">
    <property type="entry name" value="ATP-DEPENDENT RNA HELICASE DBPA"/>
    <property type="match status" value="1"/>
</dbReference>
<dbReference type="GO" id="GO:0005524">
    <property type="term" value="F:ATP binding"/>
    <property type="evidence" value="ECO:0007669"/>
    <property type="project" value="UniProtKB-KW"/>
</dbReference>
<dbReference type="Pfam" id="PF00270">
    <property type="entry name" value="DEAD"/>
    <property type="match status" value="1"/>
</dbReference>
<dbReference type="PROSITE" id="PS00039">
    <property type="entry name" value="DEAD_ATP_HELICASE"/>
    <property type="match status" value="1"/>
</dbReference>
<feature type="compositionally biased region" description="Acidic residues" evidence="10">
    <location>
        <begin position="19"/>
        <end position="36"/>
    </location>
</feature>
<feature type="compositionally biased region" description="Basic and acidic residues" evidence="10">
    <location>
        <begin position="138"/>
        <end position="154"/>
    </location>
</feature>
<feature type="region of interest" description="Disordered" evidence="10">
    <location>
        <begin position="138"/>
        <end position="257"/>
    </location>
</feature>
<dbReference type="PROSITE" id="PS51194">
    <property type="entry name" value="HELICASE_CTER"/>
    <property type="match status" value="1"/>
</dbReference>
<dbReference type="PROSITE" id="PS51195">
    <property type="entry name" value="Q_MOTIF"/>
    <property type="match status" value="1"/>
</dbReference>
<proteinExistence type="predicted"/>
<comment type="catalytic activity">
    <reaction evidence="7">
        <text>ATP + H2O = ADP + phosphate + H(+)</text>
        <dbReference type="Rhea" id="RHEA:13065"/>
        <dbReference type="ChEBI" id="CHEBI:15377"/>
        <dbReference type="ChEBI" id="CHEBI:15378"/>
        <dbReference type="ChEBI" id="CHEBI:30616"/>
        <dbReference type="ChEBI" id="CHEBI:43474"/>
        <dbReference type="ChEBI" id="CHEBI:456216"/>
        <dbReference type="EC" id="3.6.4.13"/>
    </reaction>
</comment>
<keyword evidence="5" id="KW-0067">ATP-binding</keyword>
<dbReference type="EMBL" id="JADGJD010000820">
    <property type="protein sequence ID" value="KAJ3048268.1"/>
    <property type="molecule type" value="Genomic_DNA"/>
</dbReference>
<dbReference type="Pfam" id="PF00271">
    <property type="entry name" value="Helicase_C"/>
    <property type="match status" value="1"/>
</dbReference>
<evidence type="ECO:0000259" key="11">
    <source>
        <dbReference type="PROSITE" id="PS51192"/>
    </source>
</evidence>
<evidence type="ECO:0000256" key="1">
    <source>
        <dbReference type="ARBA" id="ARBA00012552"/>
    </source>
</evidence>
<evidence type="ECO:0000256" key="10">
    <source>
        <dbReference type="SAM" id="MobiDB-lite"/>
    </source>
</evidence>
<feature type="compositionally biased region" description="Basic and acidic residues" evidence="10">
    <location>
        <begin position="61"/>
        <end position="74"/>
    </location>
</feature>
<dbReference type="InterPro" id="IPR050079">
    <property type="entry name" value="DEAD_box_RNA_helicase"/>
</dbReference>
<dbReference type="CDD" id="cd18787">
    <property type="entry name" value="SF2_C_DEAD"/>
    <property type="match status" value="1"/>
</dbReference>
<comment type="caution">
    <text evidence="14">The sequence shown here is derived from an EMBL/GenBank/DDBJ whole genome shotgun (WGS) entry which is preliminary data.</text>
</comment>
<accession>A0AAD5S791</accession>
<sequence length="885" mass="98324">MASKKVLDGPFDPLKLGTIEDDDDVPFMDDDDDDIEMNSVPKAPTAKTTVVVKGANKKHPEKALTKKEKKEAKRLAKQTKQTNPSTKAPAQTKPDTAPRKEAELNPDFTFEADGGFGLSGPGHPWDFTLAKAALREKRNLRAETSIDEKIERVRKASKKRKVAVEEVEGGEEIGEEDSEEGEDEVVGMSGDEEEISDEDSLSGEEFSMDVSGDEEEEEGSESEEGGEQSEDDEVTSAPRSNRQLQNASDSETEEPNDILQEKRKAEYFAPAPEPSADESSETFTTMRLSRPILKGVASMGFVKPTAIQSRTIPIALQGTDICGSAVTGSGKTAAFVIPILERLLFRPKNVVTTRVLILVPTRELGAQCHSVAMNLAKFTDIQLCLCVGGLPSRIQEAELRKRPDIVIATPGRLIDHIHNSQSFNLDSIEILIMDEADRMLEDGFAAELNEIIKNTPKTRQTMLFSATMTDNVDDLIKLSLNRPVRLFIDSTTSLTTKLVQEFIRIRSHREESRPAILAALCSRTYKTETIIFFRSKAAAHHMKILFGLLGLKAAELHGNLTQLQRLEALELFRDRKVDFLLATDLASRGLDIAGIKTVINYDMPKNYAQYVHRVGRTARASQSGRAVSLVGEADRQVLKLAIKNSRDEVKHRIVPAEVVRKYEKRIGGWEEEVKSVYREEGDEKELRKAEMEVTKASNLIEYAEEIRGRPARTWFQSEKEKQESKELGLAKHNADFGIDEDTPMQVGKKRKAESLGDKPKRTGMDGLSRHKKRLRLAREEDVKEQAAQVRAARSAKHAARPGKITQLAAPKASGPQNPNKRKGTFDDEIVKGGKKKKDGGGGGAVKKGKEEGKGKGKEEKKRDHKLGKVRSVKSFKSKSKFKRRK</sequence>
<feature type="short sequence motif" description="Q motif" evidence="8">
    <location>
        <begin position="281"/>
        <end position="309"/>
    </location>
</feature>
<gene>
    <name evidence="14" type="primary">DRS1</name>
    <name evidence="14" type="ORF">HK097_010725</name>
</gene>
<dbReference type="InterPro" id="IPR027417">
    <property type="entry name" value="P-loop_NTPase"/>
</dbReference>
<keyword evidence="4" id="KW-0347">Helicase</keyword>
<evidence type="ECO:0000313" key="15">
    <source>
        <dbReference type="Proteomes" id="UP001212841"/>
    </source>
</evidence>
<evidence type="ECO:0000256" key="8">
    <source>
        <dbReference type="PROSITE-ProRule" id="PRU00552"/>
    </source>
</evidence>
<dbReference type="GO" id="GO:0003724">
    <property type="term" value="F:RNA helicase activity"/>
    <property type="evidence" value="ECO:0007669"/>
    <property type="project" value="UniProtKB-EC"/>
</dbReference>
<dbReference type="Gene3D" id="3.40.50.300">
    <property type="entry name" value="P-loop containing nucleotide triphosphate hydrolases"/>
    <property type="match status" value="2"/>
</dbReference>
<dbReference type="AlphaFoldDB" id="A0AAD5S791"/>
<dbReference type="GO" id="GO:0016787">
    <property type="term" value="F:hydrolase activity"/>
    <property type="evidence" value="ECO:0007669"/>
    <property type="project" value="UniProtKB-KW"/>
</dbReference>
<dbReference type="SMART" id="SM00490">
    <property type="entry name" value="HELICc"/>
    <property type="match status" value="1"/>
</dbReference>
<keyword evidence="6" id="KW-0694">RNA-binding</keyword>
<dbReference type="GO" id="GO:0005829">
    <property type="term" value="C:cytosol"/>
    <property type="evidence" value="ECO:0007669"/>
    <property type="project" value="TreeGrafter"/>
</dbReference>
<evidence type="ECO:0000256" key="6">
    <source>
        <dbReference type="ARBA" id="ARBA00022884"/>
    </source>
</evidence>